<feature type="active site" description="Proton acceptor" evidence="4">
    <location>
        <position position="18"/>
    </location>
</feature>
<dbReference type="Gene3D" id="2.115.10.20">
    <property type="entry name" value="Glycosyl hydrolase domain, family 43"/>
    <property type="match status" value="1"/>
</dbReference>
<evidence type="ECO:0000256" key="4">
    <source>
        <dbReference type="PIRSR" id="PIRSR606710-1"/>
    </source>
</evidence>
<evidence type="ECO:0000313" key="9">
    <source>
        <dbReference type="Proteomes" id="UP000292402"/>
    </source>
</evidence>
<dbReference type="PANTHER" id="PTHR42812:SF12">
    <property type="entry name" value="BETA-XYLOSIDASE-RELATED"/>
    <property type="match status" value="1"/>
</dbReference>
<dbReference type="InterPro" id="IPR041542">
    <property type="entry name" value="GH43_C2"/>
</dbReference>
<dbReference type="AlphaFoldDB" id="A0A4Q4MDG9"/>
<organism evidence="8 9">
    <name type="scientific">Alternaria tenuissima</name>
    <dbReference type="NCBI Taxonomy" id="119927"/>
    <lineage>
        <taxon>Eukaryota</taxon>
        <taxon>Fungi</taxon>
        <taxon>Dikarya</taxon>
        <taxon>Ascomycota</taxon>
        <taxon>Pezizomycotina</taxon>
        <taxon>Dothideomycetes</taxon>
        <taxon>Pleosporomycetidae</taxon>
        <taxon>Pleosporales</taxon>
        <taxon>Pleosporineae</taxon>
        <taxon>Pleosporaceae</taxon>
        <taxon>Alternaria</taxon>
        <taxon>Alternaria sect. Alternaria</taxon>
        <taxon>Alternaria alternata complex</taxon>
    </lineage>
</organism>
<dbReference type="Gene3D" id="2.60.120.200">
    <property type="match status" value="1"/>
</dbReference>
<sequence>MVNSNQTINPILGGFAPDPSLVLVDGTYFLVNSTFHLFPGLPIYTSQDLIHWHQIGNAINRREQLSFSKSSTLVHDLGNNDHLYATGGLYAPTIRYHDGTFYIVCTNVVNHKEEGKESSFQNFIVFTTDIYSSDWSDPVYFEFYGIDPSLFFDPHTGRAYLCGSRSPGPKTKIILFEIDVKTGKKLSDERELWHGTGGIYPEGPHVYFRNGFYYLMIAEGGTHEGHSVTMARSHSLEGPWEASPKNPILSAAGTDEYVQCTGHCEAFEDKQGQWWGVCLGIRMGAPNLYGLGRETFLTKGTWSDDGWLAFDRAKMQIEDLDVVPIPSRRLTAAPNVDFLYIHDPMLSHYKIVEQQVTLTASPNGLESADVSPSFVGKRQRRLNGRSSVTVLSPAPSFKPLNAGLAVYKDEHRFISLSYTTSLDSSAPRIRLHVCNTAKGIDDQKHVKLEKAFQTLQLVCEYSEMEYILSYGTDSEEVKEIGKVSTMDLSDKDFVGPIIGIFAEGECGEVDFRDFEIDSASSRAV</sequence>
<evidence type="ECO:0000256" key="1">
    <source>
        <dbReference type="ARBA" id="ARBA00009865"/>
    </source>
</evidence>
<dbReference type="InterPro" id="IPR051795">
    <property type="entry name" value="Glycosyl_Hydrlase_43"/>
</dbReference>
<gene>
    <name evidence="8" type="ORF">AA0114_g7014</name>
</gene>
<dbReference type="SUPFAM" id="SSF49899">
    <property type="entry name" value="Concanavalin A-like lectins/glucanases"/>
    <property type="match status" value="1"/>
</dbReference>
<feature type="site" description="Important for catalytic activity, responsible for pKa modulation of the active site Glu and correct orientation of both the proton donor and substrate" evidence="5">
    <location>
        <position position="147"/>
    </location>
</feature>
<comment type="similarity">
    <text evidence="1 6">Belongs to the glycosyl hydrolase 43 family.</text>
</comment>
<dbReference type="PANTHER" id="PTHR42812">
    <property type="entry name" value="BETA-XYLOSIDASE"/>
    <property type="match status" value="1"/>
</dbReference>
<feature type="domain" description="Beta-xylosidase C-terminal Concanavalin A-like" evidence="7">
    <location>
        <begin position="335"/>
        <end position="515"/>
    </location>
</feature>
<dbReference type="InterPro" id="IPR013320">
    <property type="entry name" value="ConA-like_dom_sf"/>
</dbReference>
<dbReference type="Pfam" id="PF04616">
    <property type="entry name" value="Glyco_hydro_43"/>
    <property type="match status" value="1"/>
</dbReference>
<evidence type="ECO:0000313" key="8">
    <source>
        <dbReference type="EMBL" id="RYN48696.1"/>
    </source>
</evidence>
<dbReference type="EMBL" id="PDXA01000022">
    <property type="protein sequence ID" value="RYN48696.1"/>
    <property type="molecule type" value="Genomic_DNA"/>
</dbReference>
<dbReference type="Proteomes" id="UP000292402">
    <property type="component" value="Unassembled WGS sequence"/>
</dbReference>
<comment type="caution">
    <text evidence="8">The sequence shown here is derived from an EMBL/GenBank/DDBJ whole genome shotgun (WGS) entry which is preliminary data.</text>
</comment>
<evidence type="ECO:0000256" key="6">
    <source>
        <dbReference type="RuleBase" id="RU361187"/>
    </source>
</evidence>
<dbReference type="GO" id="GO:0004553">
    <property type="term" value="F:hydrolase activity, hydrolyzing O-glycosyl compounds"/>
    <property type="evidence" value="ECO:0007669"/>
    <property type="project" value="InterPro"/>
</dbReference>
<keyword evidence="2 6" id="KW-0378">Hydrolase</keyword>
<dbReference type="Pfam" id="PF17851">
    <property type="entry name" value="GH43_C2"/>
    <property type="match status" value="1"/>
</dbReference>
<evidence type="ECO:0000256" key="3">
    <source>
        <dbReference type="ARBA" id="ARBA00023295"/>
    </source>
</evidence>
<feature type="active site" description="Proton donor" evidence="4">
    <location>
        <position position="202"/>
    </location>
</feature>
<evidence type="ECO:0000256" key="5">
    <source>
        <dbReference type="PIRSR" id="PIRSR606710-2"/>
    </source>
</evidence>
<evidence type="ECO:0000259" key="7">
    <source>
        <dbReference type="Pfam" id="PF17851"/>
    </source>
</evidence>
<dbReference type="InterPro" id="IPR023296">
    <property type="entry name" value="Glyco_hydro_beta-prop_sf"/>
</dbReference>
<evidence type="ECO:0000256" key="2">
    <source>
        <dbReference type="ARBA" id="ARBA00022801"/>
    </source>
</evidence>
<dbReference type="SUPFAM" id="SSF75005">
    <property type="entry name" value="Arabinanase/levansucrase/invertase"/>
    <property type="match status" value="1"/>
</dbReference>
<name>A0A4Q4MDG9_9PLEO</name>
<protein>
    <recommendedName>
        <fullName evidence="7">Beta-xylosidase C-terminal Concanavalin A-like domain-containing protein</fullName>
    </recommendedName>
</protein>
<dbReference type="GO" id="GO:0005975">
    <property type="term" value="P:carbohydrate metabolic process"/>
    <property type="evidence" value="ECO:0007669"/>
    <property type="project" value="InterPro"/>
</dbReference>
<dbReference type="CDD" id="cd18617">
    <property type="entry name" value="GH43_XynB-like"/>
    <property type="match status" value="1"/>
</dbReference>
<accession>A0A4Q4MDG9</accession>
<reference evidence="9" key="1">
    <citation type="journal article" date="2019" name="bioRxiv">
        <title>Genomics, evolutionary history and diagnostics of the Alternaria alternata species group including apple and Asian pear pathotypes.</title>
        <authorList>
            <person name="Armitage A.D."/>
            <person name="Cockerton H.M."/>
            <person name="Sreenivasaprasad S."/>
            <person name="Woodhall J.W."/>
            <person name="Lane C.R."/>
            <person name="Harrison R.J."/>
            <person name="Clarkson J.P."/>
        </authorList>
    </citation>
    <scope>NUCLEOTIDE SEQUENCE [LARGE SCALE GENOMIC DNA]</scope>
    <source>
        <strain evidence="9">FERA 1082</strain>
    </source>
</reference>
<dbReference type="InterPro" id="IPR006710">
    <property type="entry name" value="Glyco_hydro_43"/>
</dbReference>
<proteinExistence type="inferred from homology"/>
<keyword evidence="3 6" id="KW-0326">Glycosidase</keyword>